<name>T0QW67_SAPDV</name>
<evidence type="ECO:0000313" key="1">
    <source>
        <dbReference type="EMBL" id="EQC38916.1"/>
    </source>
</evidence>
<dbReference type="Proteomes" id="UP000030762">
    <property type="component" value="Unassembled WGS sequence"/>
</dbReference>
<proteinExistence type="predicted"/>
<evidence type="ECO:0000313" key="2">
    <source>
        <dbReference type="Proteomes" id="UP000030762"/>
    </source>
</evidence>
<dbReference type="GeneID" id="19944601"/>
<dbReference type="RefSeq" id="XP_008607740.1">
    <property type="nucleotide sequence ID" value="XM_008609518.1"/>
</dbReference>
<dbReference type="AlphaFoldDB" id="T0QW67"/>
<accession>T0QW67</accession>
<dbReference type="EMBL" id="JH767140">
    <property type="protein sequence ID" value="EQC38916.1"/>
    <property type="molecule type" value="Genomic_DNA"/>
</dbReference>
<dbReference type="OrthoDB" id="72674at2759"/>
<gene>
    <name evidence="1" type="ORF">SDRG_03874</name>
</gene>
<dbReference type="VEuPathDB" id="FungiDB:SDRG_03874"/>
<reference evidence="1 2" key="1">
    <citation type="submission" date="2012-04" db="EMBL/GenBank/DDBJ databases">
        <title>The Genome Sequence of Saprolegnia declina VS20.</title>
        <authorList>
            <consortium name="The Broad Institute Genome Sequencing Platform"/>
            <person name="Russ C."/>
            <person name="Nusbaum C."/>
            <person name="Tyler B."/>
            <person name="van West P."/>
            <person name="Dieguez-Uribeondo J."/>
            <person name="de Bruijn I."/>
            <person name="Tripathy S."/>
            <person name="Jiang R."/>
            <person name="Young S.K."/>
            <person name="Zeng Q."/>
            <person name="Gargeya S."/>
            <person name="Fitzgerald M."/>
            <person name="Haas B."/>
            <person name="Abouelleil A."/>
            <person name="Alvarado L."/>
            <person name="Arachchi H.M."/>
            <person name="Berlin A."/>
            <person name="Chapman S.B."/>
            <person name="Goldberg J."/>
            <person name="Griggs A."/>
            <person name="Gujja S."/>
            <person name="Hansen M."/>
            <person name="Howarth C."/>
            <person name="Imamovic A."/>
            <person name="Larimer J."/>
            <person name="McCowen C."/>
            <person name="Montmayeur A."/>
            <person name="Murphy C."/>
            <person name="Neiman D."/>
            <person name="Pearson M."/>
            <person name="Priest M."/>
            <person name="Roberts A."/>
            <person name="Saif S."/>
            <person name="Shea T."/>
            <person name="Sisk P."/>
            <person name="Sykes S."/>
            <person name="Wortman J."/>
            <person name="Nusbaum C."/>
            <person name="Birren B."/>
        </authorList>
    </citation>
    <scope>NUCLEOTIDE SEQUENCE [LARGE SCALE GENOMIC DNA]</scope>
    <source>
        <strain evidence="1 2">VS20</strain>
    </source>
</reference>
<organism evidence="1 2">
    <name type="scientific">Saprolegnia diclina (strain VS20)</name>
    <dbReference type="NCBI Taxonomy" id="1156394"/>
    <lineage>
        <taxon>Eukaryota</taxon>
        <taxon>Sar</taxon>
        <taxon>Stramenopiles</taxon>
        <taxon>Oomycota</taxon>
        <taxon>Saprolegniomycetes</taxon>
        <taxon>Saprolegniales</taxon>
        <taxon>Saprolegniaceae</taxon>
        <taxon>Saprolegnia</taxon>
    </lineage>
</organism>
<keyword evidence="2" id="KW-1185">Reference proteome</keyword>
<dbReference type="InParanoid" id="T0QW67"/>
<protein>
    <submittedName>
        <fullName evidence="1">Uncharacterized protein</fullName>
    </submittedName>
</protein>
<sequence length="318" mass="35838">MLLNIASMPMKAYVSEHPPWAAQPPPPTYANDSDFNIKTLAHMQAAYNVSTLPATALFFDDSARNTQVMRHVLVMNHRPILVDDCRDRFLVGLPSVLFYGAGIRNVLCAFAAANHSSPSDGTWDRRGACMYITYFSMAIGHQCVWLRAGNELDGSNTSSHDTYTLVAAHKVYTYSALHSLKFVYRIGISLLTLHLIFRYNGVKSQAMFTVLQWAHPDKNSLAPEVGGSVYSIFRRNARYKRSPTISFRSADCFVYCYKDNVLVERLRLSLLESLDRNEPTPSLAVLNAPTTSKYTLHRLLDQFPPVIARAREPSHWCI</sequence>